<sequence>MSFLSLLVNSPIASECSPSSDIDNFAKDYIKNSTPADIIDESWQDFDNAASSFKTAVTRVAGSSSWIEKARDPVTLRWVPEPVFDYDTACHAANLHEKPFDDLVGVQNYMKDLPNIRSFQSLDISESYPRATQLFQRRILFGLCIIGR</sequence>
<accession>A0A4Y8CRN1</accession>
<reference evidence="1 2" key="1">
    <citation type="submission" date="2017-11" db="EMBL/GenBank/DDBJ databases">
        <title>Comparative genomics of Botrytis spp.</title>
        <authorList>
            <person name="Valero-Jimenez C.A."/>
            <person name="Tapia P."/>
            <person name="Veloso J."/>
            <person name="Silva-Moreno E."/>
            <person name="Staats M."/>
            <person name="Valdes J.H."/>
            <person name="Van Kan J.A.L."/>
        </authorList>
    </citation>
    <scope>NUCLEOTIDE SEQUENCE [LARGE SCALE GENOMIC DNA]</scope>
    <source>
        <strain evidence="1 2">MUCL2830</strain>
    </source>
</reference>
<evidence type="ECO:0000313" key="2">
    <source>
        <dbReference type="Proteomes" id="UP000297299"/>
    </source>
</evidence>
<dbReference type="AlphaFoldDB" id="A0A4Y8CRN1"/>
<comment type="caution">
    <text evidence="1">The sequence shown here is derived from an EMBL/GenBank/DDBJ whole genome shotgun (WGS) entry which is preliminary data.</text>
</comment>
<keyword evidence="2" id="KW-1185">Reference proteome</keyword>
<name>A0A4Y8CRN1_9HELO</name>
<dbReference type="EMBL" id="PHWZ01000390">
    <property type="protein sequence ID" value="TEY42385.1"/>
    <property type="molecule type" value="Genomic_DNA"/>
</dbReference>
<gene>
    <name evidence="1" type="ORF">BOTCAL_0391g00010</name>
</gene>
<organism evidence="1 2">
    <name type="scientific">Botryotinia calthae</name>
    <dbReference type="NCBI Taxonomy" id="38488"/>
    <lineage>
        <taxon>Eukaryota</taxon>
        <taxon>Fungi</taxon>
        <taxon>Dikarya</taxon>
        <taxon>Ascomycota</taxon>
        <taxon>Pezizomycotina</taxon>
        <taxon>Leotiomycetes</taxon>
        <taxon>Helotiales</taxon>
        <taxon>Sclerotiniaceae</taxon>
        <taxon>Botryotinia</taxon>
    </lineage>
</organism>
<proteinExistence type="predicted"/>
<protein>
    <submittedName>
        <fullName evidence="1">Uncharacterized protein</fullName>
    </submittedName>
</protein>
<dbReference type="Proteomes" id="UP000297299">
    <property type="component" value="Unassembled WGS sequence"/>
</dbReference>
<evidence type="ECO:0000313" key="1">
    <source>
        <dbReference type="EMBL" id="TEY42385.1"/>
    </source>
</evidence>